<dbReference type="CDD" id="cd06257">
    <property type="entry name" value="DnaJ"/>
    <property type="match status" value="1"/>
</dbReference>
<name>A0A7S3C8H9_9CHLO</name>
<organism evidence="3">
    <name type="scientific">Chloropicon roscoffensis</name>
    <dbReference type="NCBI Taxonomy" id="1461544"/>
    <lineage>
        <taxon>Eukaryota</taxon>
        <taxon>Viridiplantae</taxon>
        <taxon>Chlorophyta</taxon>
        <taxon>Chloropicophyceae</taxon>
        <taxon>Chloropicales</taxon>
        <taxon>Chloropicaceae</taxon>
        <taxon>Chloropicon</taxon>
    </lineage>
</organism>
<dbReference type="SMART" id="SM00271">
    <property type="entry name" value="DnaJ"/>
    <property type="match status" value="1"/>
</dbReference>
<dbReference type="Gene3D" id="1.10.287.110">
    <property type="entry name" value="DnaJ domain"/>
    <property type="match status" value="1"/>
</dbReference>
<evidence type="ECO:0000259" key="2">
    <source>
        <dbReference type="SMART" id="SM00271"/>
    </source>
</evidence>
<feature type="domain" description="J" evidence="2">
    <location>
        <begin position="17"/>
        <end position="76"/>
    </location>
</feature>
<feature type="region of interest" description="Disordered" evidence="1">
    <location>
        <begin position="90"/>
        <end position="157"/>
    </location>
</feature>
<proteinExistence type="predicted"/>
<feature type="compositionally biased region" description="Basic and acidic residues" evidence="1">
    <location>
        <begin position="115"/>
        <end position="133"/>
    </location>
</feature>
<dbReference type="AlphaFoldDB" id="A0A7S3C8H9"/>
<feature type="compositionally biased region" description="Low complexity" evidence="1">
    <location>
        <begin position="143"/>
        <end position="157"/>
    </location>
</feature>
<dbReference type="SUPFAM" id="SSF46565">
    <property type="entry name" value="Chaperone J-domain"/>
    <property type="match status" value="1"/>
</dbReference>
<evidence type="ECO:0000256" key="1">
    <source>
        <dbReference type="SAM" id="MobiDB-lite"/>
    </source>
</evidence>
<accession>A0A7S3C8H9</accession>
<dbReference type="EMBL" id="HBHZ01000757">
    <property type="protein sequence ID" value="CAE0187531.1"/>
    <property type="molecule type" value="Transcribed_RNA"/>
</dbReference>
<gene>
    <name evidence="3" type="ORF">CROS1456_LOCUS597</name>
</gene>
<reference evidence="3" key="1">
    <citation type="submission" date="2021-01" db="EMBL/GenBank/DDBJ databases">
        <authorList>
            <person name="Corre E."/>
            <person name="Pelletier E."/>
            <person name="Niang G."/>
            <person name="Scheremetjew M."/>
            <person name="Finn R."/>
            <person name="Kale V."/>
            <person name="Holt S."/>
            <person name="Cochrane G."/>
            <person name="Meng A."/>
            <person name="Brown T."/>
            <person name="Cohen L."/>
        </authorList>
    </citation>
    <scope>NUCLEOTIDE SEQUENCE</scope>
    <source>
        <strain evidence="3">RCC1871</strain>
    </source>
</reference>
<evidence type="ECO:0000313" key="3">
    <source>
        <dbReference type="EMBL" id="CAE0187531.1"/>
    </source>
</evidence>
<dbReference type="InterPro" id="IPR001623">
    <property type="entry name" value="DnaJ_domain"/>
</dbReference>
<protein>
    <recommendedName>
        <fullName evidence="2">J domain-containing protein</fullName>
    </recommendedName>
</protein>
<dbReference type="InterPro" id="IPR036869">
    <property type="entry name" value="J_dom_sf"/>
</dbReference>
<sequence>MESVARGVLGKHRENRRDPFHVLGNPRNLKDARQSFRKLAFLLHPDKCGNEAHRSLCEEAFKVVNNAFKKIEAEYGEQSVGAEAEVFQRRQEPAAVSRTDVEAARSNWRTGQRGGDPEDSFKRGRGDAVDPDIRSSGPYFGCAAAQEPSASSPARASARVIPRWNKENFGPVSADQVKAARKNWGEPSTSSSSGLHFECSLSPSLNCTPLGEADYDTLREEDMEQKRKIAKAQAAKIIKEGKVRGIWAQNRQRKRKKRAK</sequence>